<dbReference type="PANTHER" id="PTHR10502">
    <property type="entry name" value="ANNEXIN"/>
    <property type="match status" value="1"/>
</dbReference>
<dbReference type="GO" id="GO:0001786">
    <property type="term" value="F:phosphatidylserine binding"/>
    <property type="evidence" value="ECO:0007669"/>
    <property type="project" value="TreeGrafter"/>
</dbReference>
<dbReference type="PRINTS" id="PR00196">
    <property type="entry name" value="ANNEXIN"/>
</dbReference>
<feature type="region of interest" description="Disordered" evidence="7">
    <location>
        <begin position="1"/>
        <end position="155"/>
    </location>
</feature>
<dbReference type="InterPro" id="IPR037104">
    <property type="entry name" value="Annexin_sf"/>
</dbReference>
<dbReference type="STRING" id="1806994.A0A507C9T0"/>
<name>A0A507C9T0_9FUNG</name>
<dbReference type="GeneID" id="42004002"/>
<dbReference type="Pfam" id="PF00191">
    <property type="entry name" value="Annexin"/>
    <property type="match status" value="4"/>
</dbReference>
<dbReference type="Gene3D" id="1.10.220.10">
    <property type="entry name" value="Annexin"/>
    <property type="match status" value="4"/>
</dbReference>
<evidence type="ECO:0000313" key="9">
    <source>
        <dbReference type="Proteomes" id="UP000319731"/>
    </source>
</evidence>
<evidence type="ECO:0000256" key="3">
    <source>
        <dbReference type="ARBA" id="ARBA00022837"/>
    </source>
</evidence>
<evidence type="ECO:0000256" key="4">
    <source>
        <dbReference type="ARBA" id="ARBA00023216"/>
    </source>
</evidence>
<evidence type="ECO:0000256" key="1">
    <source>
        <dbReference type="ARBA" id="ARBA00007831"/>
    </source>
</evidence>
<dbReference type="InterPro" id="IPR018252">
    <property type="entry name" value="Annexin_repeat_CS"/>
</dbReference>
<evidence type="ECO:0000313" key="8">
    <source>
        <dbReference type="EMBL" id="TPX34746.1"/>
    </source>
</evidence>
<feature type="compositionally biased region" description="Low complexity" evidence="7">
    <location>
        <begin position="41"/>
        <end position="54"/>
    </location>
</feature>
<feature type="compositionally biased region" description="Pro residues" evidence="7">
    <location>
        <begin position="55"/>
        <end position="91"/>
    </location>
</feature>
<accession>A0A507C9T0</accession>
<keyword evidence="4 6" id="KW-0041">Annexin</keyword>
<dbReference type="SUPFAM" id="SSF47874">
    <property type="entry name" value="Annexin"/>
    <property type="match status" value="1"/>
</dbReference>
<protein>
    <recommendedName>
        <fullName evidence="6">Annexin</fullName>
    </recommendedName>
</protein>
<dbReference type="GO" id="GO:0005737">
    <property type="term" value="C:cytoplasm"/>
    <property type="evidence" value="ECO:0007669"/>
    <property type="project" value="TreeGrafter"/>
</dbReference>
<organism evidence="8 9">
    <name type="scientific">Synchytrium microbalum</name>
    <dbReference type="NCBI Taxonomy" id="1806994"/>
    <lineage>
        <taxon>Eukaryota</taxon>
        <taxon>Fungi</taxon>
        <taxon>Fungi incertae sedis</taxon>
        <taxon>Chytridiomycota</taxon>
        <taxon>Chytridiomycota incertae sedis</taxon>
        <taxon>Chytridiomycetes</taxon>
        <taxon>Synchytriales</taxon>
        <taxon>Synchytriaceae</taxon>
        <taxon>Synchytrium</taxon>
    </lineage>
</organism>
<reference evidence="8 9" key="1">
    <citation type="journal article" date="2019" name="Sci. Rep.">
        <title>Comparative genomics of chytrid fungi reveal insights into the obligate biotrophic and pathogenic lifestyle of Synchytrium endobioticum.</title>
        <authorList>
            <person name="van de Vossenberg B.T.L.H."/>
            <person name="Warris S."/>
            <person name="Nguyen H.D.T."/>
            <person name="van Gent-Pelzer M.P.E."/>
            <person name="Joly D.L."/>
            <person name="van de Geest H.C."/>
            <person name="Bonants P.J.M."/>
            <person name="Smith D.S."/>
            <person name="Levesque C.A."/>
            <person name="van der Lee T.A.J."/>
        </authorList>
    </citation>
    <scope>NUCLEOTIDE SEQUENCE [LARGE SCALE GENOMIC DNA]</scope>
    <source>
        <strain evidence="8 9">JEL517</strain>
    </source>
</reference>
<comment type="similarity">
    <text evidence="1 6">Belongs to the annexin family.</text>
</comment>
<keyword evidence="2 6" id="KW-0677">Repeat</keyword>
<dbReference type="InterPro" id="IPR001464">
    <property type="entry name" value="Annexin"/>
</dbReference>
<keyword evidence="5 6" id="KW-0111">Calcium/phospholipid-binding</keyword>
<dbReference type="Proteomes" id="UP000319731">
    <property type="component" value="Unassembled WGS sequence"/>
</dbReference>
<evidence type="ECO:0000256" key="6">
    <source>
        <dbReference type="RuleBase" id="RU003540"/>
    </source>
</evidence>
<evidence type="ECO:0000256" key="5">
    <source>
        <dbReference type="ARBA" id="ARBA00023302"/>
    </source>
</evidence>
<comment type="caution">
    <text evidence="8">The sequence shown here is derived from an EMBL/GenBank/DDBJ whole genome shotgun (WGS) entry which is preliminary data.</text>
</comment>
<sequence>MAQPGYPGYQQPGQQPYPPQQGYPPQGYPPQQQYAPPPGAPGQQPYYPPQQGYYAPPPGAPQQYAPPPQGYYAPPPAGYTPPPAGYPPAPYPGQAAPAGYPPAQYPGQAPAPYPGQQPPPQQQYYAAPPPNAPGYQQQPYYLPQQPGYGPTNGVPATGGVYQQGYAQGPQVGYTSGYANTTSFYATTTPPLSSQQVSTYCNQLRTAMKGLGADHKTIISVLGNLTPEHAAQLDVAYKASFAKFLHEEVKSETSGNYGHLAVACCMNLADYDAKCLYDAMAGLGTDEDALIEILVGRTNAEMMAIKAAYARMYNKDLEKVVKSEVGGNFEKTLVVLLQAHRVETQEKLDPAADVQALYAAGEGRIGCDPLIFISILCNRSDAHLQQVYELYMRNHGKDITKVIKSETGHHLEKTLLGIVASTRDRPAYIAELIEKSMAGVGCNEHALTRLVARHRDPRVMSLIKAAYQRLYNKTLYARVQSETGHHFRELLVTIIKA</sequence>
<dbReference type="SMART" id="SM00335">
    <property type="entry name" value="ANX"/>
    <property type="match status" value="4"/>
</dbReference>
<gene>
    <name evidence="8" type="ORF">SmJEL517_g02777</name>
</gene>
<feature type="compositionally biased region" description="Pro residues" evidence="7">
    <location>
        <begin position="15"/>
        <end position="28"/>
    </location>
</feature>
<dbReference type="OrthoDB" id="37886at2759"/>
<proteinExistence type="inferred from homology"/>
<dbReference type="AlphaFoldDB" id="A0A507C9T0"/>
<dbReference type="RefSeq" id="XP_031025424.1">
    <property type="nucleotide sequence ID" value="XM_031168705.1"/>
</dbReference>
<dbReference type="PROSITE" id="PS51897">
    <property type="entry name" value="ANNEXIN_2"/>
    <property type="match status" value="4"/>
</dbReference>
<dbReference type="FunFam" id="1.10.220.10:FF:000002">
    <property type="entry name" value="Annexin"/>
    <property type="match status" value="1"/>
</dbReference>
<feature type="compositionally biased region" description="Pro residues" evidence="7">
    <location>
        <begin position="99"/>
        <end position="132"/>
    </location>
</feature>
<dbReference type="GO" id="GO:0005544">
    <property type="term" value="F:calcium-dependent phospholipid binding"/>
    <property type="evidence" value="ECO:0007669"/>
    <property type="project" value="UniProtKB-KW"/>
</dbReference>
<dbReference type="InterPro" id="IPR018502">
    <property type="entry name" value="Annexin_repeat"/>
</dbReference>
<dbReference type="PANTHER" id="PTHR10502:SF102">
    <property type="entry name" value="ANNEXIN B11"/>
    <property type="match status" value="1"/>
</dbReference>
<feature type="compositionally biased region" description="Low complexity" evidence="7">
    <location>
        <begin position="133"/>
        <end position="149"/>
    </location>
</feature>
<feature type="compositionally biased region" description="Low complexity" evidence="7">
    <location>
        <begin position="1"/>
        <end position="14"/>
    </location>
</feature>
<dbReference type="PROSITE" id="PS00223">
    <property type="entry name" value="ANNEXIN_1"/>
    <property type="match status" value="1"/>
</dbReference>
<dbReference type="FunFam" id="1.10.220.10:FF:000003">
    <property type="entry name" value="Annexin"/>
    <property type="match status" value="1"/>
</dbReference>
<dbReference type="EMBL" id="QEAO01000012">
    <property type="protein sequence ID" value="TPX34746.1"/>
    <property type="molecule type" value="Genomic_DNA"/>
</dbReference>
<dbReference type="GO" id="GO:0005886">
    <property type="term" value="C:plasma membrane"/>
    <property type="evidence" value="ECO:0007669"/>
    <property type="project" value="TreeGrafter"/>
</dbReference>
<evidence type="ECO:0000256" key="7">
    <source>
        <dbReference type="SAM" id="MobiDB-lite"/>
    </source>
</evidence>
<dbReference type="GO" id="GO:0012506">
    <property type="term" value="C:vesicle membrane"/>
    <property type="evidence" value="ECO:0007669"/>
    <property type="project" value="TreeGrafter"/>
</dbReference>
<dbReference type="GO" id="GO:0005509">
    <property type="term" value="F:calcium ion binding"/>
    <property type="evidence" value="ECO:0007669"/>
    <property type="project" value="InterPro"/>
</dbReference>
<keyword evidence="9" id="KW-1185">Reference proteome</keyword>
<dbReference type="GO" id="GO:0005634">
    <property type="term" value="C:nucleus"/>
    <property type="evidence" value="ECO:0007669"/>
    <property type="project" value="TreeGrafter"/>
</dbReference>
<keyword evidence="3 6" id="KW-0106">Calcium</keyword>
<comment type="domain">
    <text evidence="6">A pair of annexin repeats may form one binding site for calcium and phospholipid.</text>
</comment>
<evidence type="ECO:0000256" key="2">
    <source>
        <dbReference type="ARBA" id="ARBA00022737"/>
    </source>
</evidence>